<reference evidence="2" key="1">
    <citation type="journal article" date="2022" name="Nat. Commun.">
        <title>Chromosome evolution and the genetic basis of agronomically important traits in greater yam.</title>
        <authorList>
            <person name="Bredeson J.V."/>
            <person name="Lyons J.B."/>
            <person name="Oniyinde I.O."/>
            <person name="Okereke N.R."/>
            <person name="Kolade O."/>
            <person name="Nnabue I."/>
            <person name="Nwadili C.O."/>
            <person name="Hribova E."/>
            <person name="Parker M."/>
            <person name="Nwogha J."/>
            <person name="Shu S."/>
            <person name="Carlson J."/>
            <person name="Kariba R."/>
            <person name="Muthemba S."/>
            <person name="Knop K."/>
            <person name="Barton G.J."/>
            <person name="Sherwood A.V."/>
            <person name="Lopez-Montes A."/>
            <person name="Asiedu R."/>
            <person name="Jamnadass R."/>
            <person name="Muchugi A."/>
            <person name="Goodstein D."/>
            <person name="Egesi C.N."/>
            <person name="Featherston J."/>
            <person name="Asfaw A."/>
            <person name="Simpson G.G."/>
            <person name="Dolezel J."/>
            <person name="Hendre P.S."/>
            <person name="Van Deynze A."/>
            <person name="Kumar P.L."/>
            <person name="Obidiegwu J.E."/>
            <person name="Bhattacharjee R."/>
            <person name="Rokhsar D.S."/>
        </authorList>
    </citation>
    <scope>NUCLEOTIDE SEQUENCE [LARGE SCALE GENOMIC DNA]</scope>
    <source>
        <strain evidence="2">cv. TDa95/00328</strain>
    </source>
</reference>
<dbReference type="EMBL" id="CM037023">
    <property type="protein sequence ID" value="KAH7665683.1"/>
    <property type="molecule type" value="Genomic_DNA"/>
</dbReference>
<gene>
    <name evidence="1" type="ORF">IHE45_13G048500</name>
</gene>
<proteinExistence type="predicted"/>
<comment type="caution">
    <text evidence="1">The sequence shown here is derived from an EMBL/GenBank/DDBJ whole genome shotgun (WGS) entry which is preliminary data.</text>
</comment>
<organism evidence="1 2">
    <name type="scientific">Dioscorea alata</name>
    <name type="common">Purple yam</name>
    <dbReference type="NCBI Taxonomy" id="55571"/>
    <lineage>
        <taxon>Eukaryota</taxon>
        <taxon>Viridiplantae</taxon>
        <taxon>Streptophyta</taxon>
        <taxon>Embryophyta</taxon>
        <taxon>Tracheophyta</taxon>
        <taxon>Spermatophyta</taxon>
        <taxon>Magnoliopsida</taxon>
        <taxon>Liliopsida</taxon>
        <taxon>Dioscoreales</taxon>
        <taxon>Dioscoreaceae</taxon>
        <taxon>Dioscorea</taxon>
    </lineage>
</organism>
<protein>
    <submittedName>
        <fullName evidence="1">Myb/SANT-like domain-containing protein</fullName>
    </submittedName>
</protein>
<sequence>MLVDGYEIMDSKDWSLKNEYAFIKILHDKVKNNKLQTSTFKKPVWEEINRELCEVTREHYGVGKLKGKFNRLRKKHREFSTLLAHTSVSWDTVSNTVHAPDEVWQEFFMRNRSYKQFRKRGCDYYEILGEIFSSNTSSGKSHHTSAQDPLTSEDQEIEEEFLNTNQHVETWKENNDETNDAEVRIGIVRPFIFDSSIDRPCKSNKIAHNDKLDTSLDLLSSSVSARTEAPKHRIEKQNVQCCEDLYSIDACMDVLDSMEAVPNDLYIKVLKKFTDPDWRRMFIKMPHFRRKYWVENLD</sequence>
<name>A0ACB7UXW4_DIOAL</name>
<dbReference type="Proteomes" id="UP000827976">
    <property type="component" value="Chromosome 13"/>
</dbReference>
<evidence type="ECO:0000313" key="1">
    <source>
        <dbReference type="EMBL" id="KAH7665683.1"/>
    </source>
</evidence>
<accession>A0ACB7UXW4</accession>
<keyword evidence="2" id="KW-1185">Reference proteome</keyword>
<evidence type="ECO:0000313" key="2">
    <source>
        <dbReference type="Proteomes" id="UP000827976"/>
    </source>
</evidence>